<organism evidence="3 4">
    <name type="scientific">Luteibaculum oceani</name>
    <dbReference type="NCBI Taxonomy" id="1294296"/>
    <lineage>
        <taxon>Bacteria</taxon>
        <taxon>Pseudomonadati</taxon>
        <taxon>Bacteroidota</taxon>
        <taxon>Flavobacteriia</taxon>
        <taxon>Flavobacteriales</taxon>
        <taxon>Luteibaculaceae</taxon>
        <taxon>Luteibaculum</taxon>
    </lineage>
</organism>
<gene>
    <name evidence="3" type="ORF">FRX97_09900</name>
</gene>
<dbReference type="Proteomes" id="UP000321168">
    <property type="component" value="Unassembled WGS sequence"/>
</dbReference>
<evidence type="ECO:0000259" key="2">
    <source>
        <dbReference type="Pfam" id="PF13439"/>
    </source>
</evidence>
<feature type="domain" description="Glycosyltransferase subfamily 4-like N-terminal" evidence="2">
    <location>
        <begin position="20"/>
        <end position="205"/>
    </location>
</feature>
<evidence type="ECO:0000259" key="1">
    <source>
        <dbReference type="Pfam" id="PF00534"/>
    </source>
</evidence>
<dbReference type="InterPro" id="IPR028098">
    <property type="entry name" value="Glyco_trans_4-like_N"/>
</dbReference>
<accession>A0A5C6UWG7</accession>
<keyword evidence="3" id="KW-0808">Transferase</keyword>
<dbReference type="CDD" id="cd03794">
    <property type="entry name" value="GT4_WbuB-like"/>
    <property type="match status" value="1"/>
</dbReference>
<dbReference type="Pfam" id="PF00534">
    <property type="entry name" value="Glycos_transf_1"/>
    <property type="match status" value="1"/>
</dbReference>
<dbReference type="Gene3D" id="3.40.50.2000">
    <property type="entry name" value="Glycogen Phosphorylase B"/>
    <property type="match status" value="2"/>
</dbReference>
<dbReference type="GO" id="GO:0016758">
    <property type="term" value="F:hexosyltransferase activity"/>
    <property type="evidence" value="ECO:0007669"/>
    <property type="project" value="TreeGrafter"/>
</dbReference>
<dbReference type="SUPFAM" id="SSF53756">
    <property type="entry name" value="UDP-Glycosyltransferase/glycogen phosphorylase"/>
    <property type="match status" value="1"/>
</dbReference>
<sequence>MKLLIHSQYFPPEVGAPQNRLYELGVRLVKKGVEVEVLTAMPNYPQMEIMPGYENKSYLKEEMGGLTVHRSSIYVSKSKAITSRLRNYFSFVWSSYKIGRKHLKGDFDFVLCESPPLFLGISSYFLSKRLKAKFIFNVSDLWPESAESLGLVTNPLMLKPAYKLEAWLYKKAHLITGQTQGIVKDIQRRFPNKTVKWLPNGVDLTYFDRRQISKIDIAIPEHKFYCFYAGIHGHAQGLEVILNAAEILKEKDIAFVFLGAGPLKDELKATAKEKGLNKVYFLDPVGKDKMPGILMNASCALVPLKRLPIFQGAIPSKIFENAAMEIPLVLGVEGEAKELFIDRGNCGVFYTPESAVDMAQSIEKLYQDEQFRMESGKNGRKFVAENFDRDKIAEELITWLLNLKDKA</sequence>
<name>A0A5C6UWG7_9FLAO</name>
<dbReference type="EMBL" id="VORB01000009">
    <property type="protein sequence ID" value="TXC76920.1"/>
    <property type="molecule type" value="Genomic_DNA"/>
</dbReference>
<dbReference type="InterPro" id="IPR001296">
    <property type="entry name" value="Glyco_trans_1"/>
</dbReference>
<dbReference type="Pfam" id="PF13439">
    <property type="entry name" value="Glyco_transf_4"/>
    <property type="match status" value="1"/>
</dbReference>
<dbReference type="RefSeq" id="WP_147015058.1">
    <property type="nucleotide sequence ID" value="NZ_VORB01000009.1"/>
</dbReference>
<evidence type="ECO:0000313" key="4">
    <source>
        <dbReference type="Proteomes" id="UP000321168"/>
    </source>
</evidence>
<dbReference type="OrthoDB" id="9811902at2"/>
<dbReference type="PANTHER" id="PTHR45947">
    <property type="entry name" value="SULFOQUINOVOSYL TRANSFERASE SQD2"/>
    <property type="match status" value="1"/>
</dbReference>
<comment type="caution">
    <text evidence="3">The sequence shown here is derived from an EMBL/GenBank/DDBJ whole genome shotgun (WGS) entry which is preliminary data.</text>
</comment>
<feature type="domain" description="Glycosyl transferase family 1" evidence="1">
    <location>
        <begin position="214"/>
        <end position="381"/>
    </location>
</feature>
<dbReference type="PANTHER" id="PTHR45947:SF3">
    <property type="entry name" value="SULFOQUINOVOSYL TRANSFERASE SQD2"/>
    <property type="match status" value="1"/>
</dbReference>
<reference evidence="3 4" key="1">
    <citation type="submission" date="2019-08" db="EMBL/GenBank/DDBJ databases">
        <title>Genome of Luteibaculum oceani JCM 18817.</title>
        <authorList>
            <person name="Bowman J.P."/>
        </authorList>
    </citation>
    <scope>NUCLEOTIDE SEQUENCE [LARGE SCALE GENOMIC DNA]</scope>
    <source>
        <strain evidence="3 4">JCM 18817</strain>
    </source>
</reference>
<evidence type="ECO:0000313" key="3">
    <source>
        <dbReference type="EMBL" id="TXC76920.1"/>
    </source>
</evidence>
<proteinExistence type="predicted"/>
<dbReference type="InterPro" id="IPR050194">
    <property type="entry name" value="Glycosyltransferase_grp1"/>
</dbReference>
<dbReference type="AlphaFoldDB" id="A0A5C6UWG7"/>
<protein>
    <submittedName>
        <fullName evidence="3">Glycosyltransferase family 4 protein</fullName>
    </submittedName>
</protein>
<keyword evidence="4" id="KW-1185">Reference proteome</keyword>